<organism evidence="1 2">
    <name type="scientific">Phocaeicola vulgatus str. 3775 SL</name>
    <name type="common">B</name>
    <name type="synonym">iv</name>
    <dbReference type="NCBI Taxonomy" id="1339350"/>
    <lineage>
        <taxon>Bacteria</taxon>
        <taxon>Pseudomonadati</taxon>
        <taxon>Bacteroidota</taxon>
        <taxon>Bacteroidia</taxon>
        <taxon>Bacteroidales</taxon>
        <taxon>Bacteroidaceae</taxon>
        <taxon>Phocaeicola</taxon>
    </lineage>
</organism>
<comment type="caution">
    <text evidence="1">The sequence shown here is derived from an EMBL/GenBank/DDBJ whole genome shotgun (WGS) entry which is preliminary data.</text>
</comment>
<name>A0A078RDM2_PHOVU</name>
<dbReference type="EMBL" id="JNHI01000002">
    <property type="protein sequence ID" value="KDS33609.1"/>
    <property type="molecule type" value="Genomic_DNA"/>
</dbReference>
<dbReference type="PATRIC" id="fig|1339350.3.peg.747"/>
<evidence type="ECO:0000313" key="1">
    <source>
        <dbReference type="EMBL" id="KDS33609.1"/>
    </source>
</evidence>
<gene>
    <name evidence="1" type="ORF">M097_0775</name>
</gene>
<dbReference type="Proteomes" id="UP000028134">
    <property type="component" value="Unassembled WGS sequence"/>
</dbReference>
<protein>
    <submittedName>
        <fullName evidence="1">Uncharacterized protein</fullName>
    </submittedName>
</protein>
<dbReference type="AlphaFoldDB" id="A0A078RDM2"/>
<proteinExistence type="predicted"/>
<evidence type="ECO:0000313" key="2">
    <source>
        <dbReference type="Proteomes" id="UP000028134"/>
    </source>
</evidence>
<sequence>MEVDELQLAAGEGFLTGMVSSGFQGVEQRCAPGDPAHQMTHGYFRRTVRKIEKGCFGLIHEWFLV</sequence>
<accession>A0A078RDM2</accession>
<reference evidence="1 2" key="1">
    <citation type="submission" date="2014-04" db="EMBL/GenBank/DDBJ databases">
        <authorList>
            <person name="Sears C."/>
            <person name="Carroll K."/>
            <person name="Sack B.R."/>
            <person name="Qadri F."/>
            <person name="Myers L.L."/>
            <person name="Chung G.-T."/>
            <person name="Escheverria P."/>
            <person name="Fraser C.M."/>
            <person name="Sadzewicz L."/>
            <person name="Shefchek K.A."/>
            <person name="Tallon L."/>
            <person name="Das S.P."/>
            <person name="Daugherty S."/>
            <person name="Mongodin E.F."/>
        </authorList>
    </citation>
    <scope>NUCLEOTIDE SEQUENCE [LARGE SCALE GENOMIC DNA]</scope>
    <source>
        <strain evidence="2">3775 SL(B) 10 (iv)</strain>
    </source>
</reference>